<evidence type="ECO:0000313" key="2">
    <source>
        <dbReference type="Proteomes" id="UP001458880"/>
    </source>
</evidence>
<dbReference type="AlphaFoldDB" id="A0AAW1HSL4"/>
<dbReference type="PANTHER" id="PTHR11439:SF440">
    <property type="entry name" value="INTEGRASE CATALYTIC DOMAIN-CONTAINING PROTEIN"/>
    <property type="match status" value="1"/>
</dbReference>
<protein>
    <recommendedName>
        <fullName evidence="3">Polyprotein</fullName>
    </recommendedName>
</protein>
<evidence type="ECO:0000313" key="1">
    <source>
        <dbReference type="EMBL" id="KAK9679200.1"/>
    </source>
</evidence>
<dbReference type="Proteomes" id="UP001458880">
    <property type="component" value="Unassembled WGS sequence"/>
</dbReference>
<comment type="caution">
    <text evidence="1">The sequence shown here is derived from an EMBL/GenBank/DDBJ whole genome shotgun (WGS) entry which is preliminary data.</text>
</comment>
<dbReference type="PANTHER" id="PTHR11439">
    <property type="entry name" value="GAG-POL-RELATED RETROTRANSPOSON"/>
    <property type="match status" value="1"/>
</dbReference>
<evidence type="ECO:0008006" key="3">
    <source>
        <dbReference type="Google" id="ProtNLM"/>
    </source>
</evidence>
<dbReference type="CDD" id="cd09272">
    <property type="entry name" value="RNase_HI_RT_Ty1"/>
    <property type="match status" value="1"/>
</dbReference>
<sequence length="197" mass="22306">MNSTEWLKGTTEPLWIELVVCCPKQISTKGLKLMEKEVMDAYVDADWAADTVDRKSTTGILIRIFGNTILWKSQKQKIVSRASTHAEYYALANCVEEIIPIQGILEELGITLSSPVKVYEDNSGAITLAKNGKFSKNSKHIDVSYHFVHDYERKKLIDVQKIHTNDQVADILTKSLGKIKFQKFRILLGLRSDAFLC</sequence>
<name>A0AAW1HSL4_POPJA</name>
<accession>A0AAW1HSL4</accession>
<proteinExistence type="predicted"/>
<keyword evidence="2" id="KW-1185">Reference proteome</keyword>
<dbReference type="EMBL" id="JASPKY010001069">
    <property type="protein sequence ID" value="KAK9679200.1"/>
    <property type="molecule type" value="Genomic_DNA"/>
</dbReference>
<reference evidence="1 2" key="1">
    <citation type="journal article" date="2024" name="BMC Genomics">
        <title>De novo assembly and annotation of Popillia japonica's genome with initial clues to its potential as an invasive pest.</title>
        <authorList>
            <person name="Cucini C."/>
            <person name="Boschi S."/>
            <person name="Funari R."/>
            <person name="Cardaioli E."/>
            <person name="Iannotti N."/>
            <person name="Marturano G."/>
            <person name="Paoli F."/>
            <person name="Bruttini M."/>
            <person name="Carapelli A."/>
            <person name="Frati F."/>
            <person name="Nardi F."/>
        </authorList>
    </citation>
    <scope>NUCLEOTIDE SEQUENCE [LARGE SCALE GENOMIC DNA]</scope>
    <source>
        <strain evidence="1">DMR45628</strain>
    </source>
</reference>
<gene>
    <name evidence="1" type="ORF">QE152_g40211</name>
</gene>
<organism evidence="1 2">
    <name type="scientific">Popillia japonica</name>
    <name type="common">Japanese beetle</name>
    <dbReference type="NCBI Taxonomy" id="7064"/>
    <lineage>
        <taxon>Eukaryota</taxon>
        <taxon>Metazoa</taxon>
        <taxon>Ecdysozoa</taxon>
        <taxon>Arthropoda</taxon>
        <taxon>Hexapoda</taxon>
        <taxon>Insecta</taxon>
        <taxon>Pterygota</taxon>
        <taxon>Neoptera</taxon>
        <taxon>Endopterygota</taxon>
        <taxon>Coleoptera</taxon>
        <taxon>Polyphaga</taxon>
        <taxon>Scarabaeiformia</taxon>
        <taxon>Scarabaeidae</taxon>
        <taxon>Rutelinae</taxon>
        <taxon>Popillia</taxon>
    </lineage>
</organism>